<feature type="transmembrane region" description="Helical" evidence="1">
    <location>
        <begin position="82"/>
        <end position="109"/>
    </location>
</feature>
<feature type="transmembrane region" description="Helical" evidence="1">
    <location>
        <begin position="7"/>
        <end position="27"/>
    </location>
</feature>
<keyword evidence="1" id="KW-0472">Membrane</keyword>
<gene>
    <name evidence="2" type="ORF">A3G49_05475</name>
</gene>
<accession>A0A1G2LUR9</accession>
<reference evidence="2 3" key="1">
    <citation type="journal article" date="2016" name="Nat. Commun.">
        <title>Thousands of microbial genomes shed light on interconnected biogeochemical processes in an aquifer system.</title>
        <authorList>
            <person name="Anantharaman K."/>
            <person name="Brown C.T."/>
            <person name="Hug L.A."/>
            <person name="Sharon I."/>
            <person name="Castelle C.J."/>
            <person name="Probst A.J."/>
            <person name="Thomas B.C."/>
            <person name="Singh A."/>
            <person name="Wilkins M.J."/>
            <person name="Karaoz U."/>
            <person name="Brodie E.L."/>
            <person name="Williams K.H."/>
            <person name="Hubbard S.S."/>
            <person name="Banfield J.F."/>
        </authorList>
    </citation>
    <scope>NUCLEOTIDE SEQUENCE [LARGE SCALE GENOMIC DNA]</scope>
</reference>
<evidence type="ECO:0000313" key="2">
    <source>
        <dbReference type="EMBL" id="OHA14612.1"/>
    </source>
</evidence>
<dbReference type="EMBL" id="MHQY01000005">
    <property type="protein sequence ID" value="OHA14612.1"/>
    <property type="molecule type" value="Genomic_DNA"/>
</dbReference>
<comment type="caution">
    <text evidence="2">The sequence shown here is derived from an EMBL/GenBank/DDBJ whole genome shotgun (WGS) entry which is preliminary data.</text>
</comment>
<organism evidence="2 3">
    <name type="scientific">Candidatus Sungbacteria bacterium RIFCSPLOWO2_12_FULL_41_11</name>
    <dbReference type="NCBI Taxonomy" id="1802286"/>
    <lineage>
        <taxon>Bacteria</taxon>
        <taxon>Candidatus Sungiibacteriota</taxon>
    </lineage>
</organism>
<evidence type="ECO:0000313" key="3">
    <source>
        <dbReference type="Proteomes" id="UP000177171"/>
    </source>
</evidence>
<keyword evidence="1" id="KW-0812">Transmembrane</keyword>
<name>A0A1G2LUR9_9BACT</name>
<protein>
    <submittedName>
        <fullName evidence="2">Uncharacterized protein</fullName>
    </submittedName>
</protein>
<feature type="transmembrane region" description="Helical" evidence="1">
    <location>
        <begin position="33"/>
        <end position="51"/>
    </location>
</feature>
<dbReference type="AlphaFoldDB" id="A0A1G2LUR9"/>
<keyword evidence="1" id="KW-1133">Transmembrane helix</keyword>
<dbReference type="Proteomes" id="UP000177171">
    <property type="component" value="Unassembled WGS sequence"/>
</dbReference>
<feature type="transmembrane region" description="Helical" evidence="1">
    <location>
        <begin position="56"/>
        <end position="76"/>
    </location>
</feature>
<sequence length="121" mass="13485">MEKTGEFRKLGGAIIGAFLGALVGGYYSGYVAFGLVFGGAWAMAWFLEILFFRKNFLFFVVFWFISYSILLSYFDITIPETISGILTVLVGYIAGTIILGILWTILFSFKSDSKNTKKDGQ</sequence>
<proteinExistence type="predicted"/>
<evidence type="ECO:0000256" key="1">
    <source>
        <dbReference type="SAM" id="Phobius"/>
    </source>
</evidence>